<dbReference type="RefSeq" id="WP_412708513.1">
    <property type="nucleotide sequence ID" value="NZ_BAABMM010000040.1"/>
</dbReference>
<organism evidence="1 2">
    <name type="scientific">Candidatus Rickettsia kedanie</name>
    <dbReference type="NCBI Taxonomy" id="3115352"/>
    <lineage>
        <taxon>Bacteria</taxon>
        <taxon>Pseudomonadati</taxon>
        <taxon>Pseudomonadota</taxon>
        <taxon>Alphaproteobacteria</taxon>
        <taxon>Rickettsiales</taxon>
        <taxon>Rickettsiaceae</taxon>
        <taxon>Rickettsieae</taxon>
        <taxon>Rickettsia</taxon>
        <taxon>spotted fever group</taxon>
    </lineage>
</organism>
<protein>
    <submittedName>
        <fullName evidence="1">Uncharacterized protein</fullName>
    </submittedName>
</protein>
<name>A0ABP9TUU2_9RICK</name>
<reference evidence="1 2" key="1">
    <citation type="journal article" date="2024" name="Microbiol. Immunol.">
        <title>Discovery of a novel spotted fever group Rickettsia, 'Candidatus Rickettsia kedanie,' in unfed larval chigger mites, Leptotrombidium scutellare.</title>
        <authorList>
            <person name="Ogawa M."/>
            <person name="Matsutani M."/>
            <person name="Katayama T."/>
            <person name="Takada N."/>
            <person name="Noda S."/>
            <person name="Takahashi M."/>
            <person name="Kageyama D."/>
            <person name="Hanaoka N."/>
            <person name="Ebihara H."/>
        </authorList>
    </citation>
    <scope>NUCLEOTIDE SEQUENCE [LARGE SCALE GENOMIC DNA]</scope>
    <source>
        <strain evidence="1 2">KNCP2-13</strain>
    </source>
</reference>
<proteinExistence type="predicted"/>
<evidence type="ECO:0000313" key="2">
    <source>
        <dbReference type="Proteomes" id="UP001628124"/>
    </source>
</evidence>
<keyword evidence="2" id="KW-1185">Reference proteome</keyword>
<evidence type="ECO:0000313" key="1">
    <source>
        <dbReference type="EMBL" id="GAA5252897.1"/>
    </source>
</evidence>
<comment type="caution">
    <text evidence="1">The sequence shown here is derived from an EMBL/GenBank/DDBJ whole genome shotgun (WGS) entry which is preliminary data.</text>
</comment>
<dbReference type="EMBL" id="BAABMM010000040">
    <property type="protein sequence ID" value="GAA5252897.1"/>
    <property type="molecule type" value="Genomic_DNA"/>
</dbReference>
<sequence>MSSGTNECAVFTLGHDTDTSLFSAINELIEGDREVNSAATSTIYLYYNSSNIKLY</sequence>
<accession>A0ABP9TUU2</accession>
<gene>
    <name evidence="1" type="ORF">KNCP2_11850</name>
</gene>
<dbReference type="Proteomes" id="UP001628124">
    <property type="component" value="Unassembled WGS sequence"/>
</dbReference>